<feature type="domain" description="NAD-dependent epimerase/dehydratase" evidence="1">
    <location>
        <begin position="3"/>
        <end position="43"/>
    </location>
</feature>
<feature type="non-terminal residue" evidence="2">
    <location>
        <position position="1"/>
    </location>
</feature>
<dbReference type="Gene3D" id="3.40.50.720">
    <property type="entry name" value="NAD(P)-binding Rossmann-like Domain"/>
    <property type="match status" value="1"/>
</dbReference>
<gene>
    <name evidence="2" type="ORF">COW57_00830</name>
</gene>
<organism evidence="2 3">
    <name type="scientific">Candidatus Roizmanbacteria bacterium CG17_big_fil_post_rev_8_21_14_2_50_39_7</name>
    <dbReference type="NCBI Taxonomy" id="1974858"/>
    <lineage>
        <taxon>Bacteria</taxon>
        <taxon>Candidatus Roizmaniibacteriota</taxon>
    </lineage>
</organism>
<proteinExistence type="predicted"/>
<comment type="caution">
    <text evidence="2">The sequence shown here is derived from an EMBL/GenBank/DDBJ whole genome shotgun (WGS) entry which is preliminary data.</text>
</comment>
<dbReference type="AlphaFoldDB" id="A0A2M7EKV6"/>
<dbReference type="Proteomes" id="UP000228762">
    <property type="component" value="Unassembled WGS sequence"/>
</dbReference>
<dbReference type="InterPro" id="IPR001509">
    <property type="entry name" value="Epimerase_deHydtase"/>
</dbReference>
<sequence length="48" mass="5381">KDTIQTYTQNILSSVNLMEVCCKSGFEQYINIGSSSEYGLKKSAMKEI</sequence>
<evidence type="ECO:0000313" key="2">
    <source>
        <dbReference type="EMBL" id="PIV71202.1"/>
    </source>
</evidence>
<accession>A0A2M7EKV6</accession>
<evidence type="ECO:0000259" key="1">
    <source>
        <dbReference type="Pfam" id="PF01370"/>
    </source>
</evidence>
<protein>
    <recommendedName>
        <fullName evidence="1">NAD-dependent epimerase/dehydratase domain-containing protein</fullName>
    </recommendedName>
</protein>
<dbReference type="Pfam" id="PF01370">
    <property type="entry name" value="Epimerase"/>
    <property type="match status" value="1"/>
</dbReference>
<name>A0A2M7EKV6_9BACT</name>
<evidence type="ECO:0000313" key="3">
    <source>
        <dbReference type="Proteomes" id="UP000228762"/>
    </source>
</evidence>
<reference evidence="3" key="1">
    <citation type="submission" date="2017-09" db="EMBL/GenBank/DDBJ databases">
        <title>Depth-based differentiation of microbial function through sediment-hosted aquifers and enrichment of novel symbionts in the deep terrestrial subsurface.</title>
        <authorList>
            <person name="Probst A.J."/>
            <person name="Ladd B."/>
            <person name="Jarett J.K."/>
            <person name="Geller-Mcgrath D.E."/>
            <person name="Sieber C.M.K."/>
            <person name="Emerson J.B."/>
            <person name="Anantharaman K."/>
            <person name="Thomas B.C."/>
            <person name="Malmstrom R."/>
            <person name="Stieglmeier M."/>
            <person name="Klingl A."/>
            <person name="Woyke T."/>
            <person name="Ryan C.M."/>
            <person name="Banfield J.F."/>
        </authorList>
    </citation>
    <scope>NUCLEOTIDE SEQUENCE [LARGE SCALE GENOMIC DNA]</scope>
</reference>
<dbReference type="EMBL" id="PFEV01000038">
    <property type="protein sequence ID" value="PIV71202.1"/>
    <property type="molecule type" value="Genomic_DNA"/>
</dbReference>
<feature type="non-terminal residue" evidence="2">
    <location>
        <position position="48"/>
    </location>
</feature>